<dbReference type="EMBL" id="JARBJD010000116">
    <property type="protein sequence ID" value="KAK2951556.1"/>
    <property type="molecule type" value="Genomic_DNA"/>
</dbReference>
<feature type="region of interest" description="Disordered" evidence="1">
    <location>
        <begin position="21"/>
        <end position="84"/>
    </location>
</feature>
<evidence type="ECO:0000313" key="3">
    <source>
        <dbReference type="Proteomes" id="UP001281761"/>
    </source>
</evidence>
<proteinExistence type="predicted"/>
<sequence length="124" mass="14525">MCSFFTQVFRVVMKIARGRFEAPEESVEGIGKKQQEKKEKRREQMEKMGLSLDKDIGNAKHEANPSPTASPMMEEEEQERKSKYTEEELKGMLNMELDSIYEALYPPLIIERQKKPKQKERLSL</sequence>
<comment type="caution">
    <text evidence="2">The sequence shown here is derived from an EMBL/GenBank/DDBJ whole genome shotgun (WGS) entry which is preliminary data.</text>
</comment>
<protein>
    <submittedName>
        <fullName evidence="2">Uncharacterized protein</fullName>
    </submittedName>
</protein>
<dbReference type="Proteomes" id="UP001281761">
    <property type="component" value="Unassembled WGS sequence"/>
</dbReference>
<reference evidence="2 3" key="1">
    <citation type="journal article" date="2022" name="bioRxiv">
        <title>Genomics of Preaxostyla Flagellates Illuminates Evolutionary Transitions and the Path Towards Mitochondrial Loss.</title>
        <authorList>
            <person name="Novak L.V.F."/>
            <person name="Treitli S.C."/>
            <person name="Pyrih J."/>
            <person name="Halakuc P."/>
            <person name="Pipaliya S.V."/>
            <person name="Vacek V."/>
            <person name="Brzon O."/>
            <person name="Soukal P."/>
            <person name="Eme L."/>
            <person name="Dacks J.B."/>
            <person name="Karnkowska A."/>
            <person name="Elias M."/>
            <person name="Hampl V."/>
        </authorList>
    </citation>
    <scope>NUCLEOTIDE SEQUENCE [LARGE SCALE GENOMIC DNA]</scope>
    <source>
        <strain evidence="2">NAU3</strain>
        <tissue evidence="2">Gut</tissue>
    </source>
</reference>
<feature type="compositionally biased region" description="Basic and acidic residues" evidence="1">
    <location>
        <begin position="30"/>
        <end position="63"/>
    </location>
</feature>
<name>A0ABQ9XHQ8_9EUKA</name>
<keyword evidence="3" id="KW-1185">Reference proteome</keyword>
<evidence type="ECO:0000313" key="2">
    <source>
        <dbReference type="EMBL" id="KAK2951556.1"/>
    </source>
</evidence>
<gene>
    <name evidence="2" type="ORF">BLNAU_13440</name>
</gene>
<evidence type="ECO:0000256" key="1">
    <source>
        <dbReference type="SAM" id="MobiDB-lite"/>
    </source>
</evidence>
<accession>A0ABQ9XHQ8</accession>
<organism evidence="2 3">
    <name type="scientific">Blattamonas nauphoetae</name>
    <dbReference type="NCBI Taxonomy" id="2049346"/>
    <lineage>
        <taxon>Eukaryota</taxon>
        <taxon>Metamonada</taxon>
        <taxon>Preaxostyla</taxon>
        <taxon>Oxymonadida</taxon>
        <taxon>Blattamonas</taxon>
    </lineage>
</organism>